<keyword evidence="4 6" id="KW-0378">Hydrolase</keyword>
<proteinExistence type="inferred from homology"/>
<evidence type="ECO:0000256" key="4">
    <source>
        <dbReference type="ARBA" id="ARBA00022801"/>
    </source>
</evidence>
<dbReference type="GO" id="GO:0030677">
    <property type="term" value="C:ribonuclease P complex"/>
    <property type="evidence" value="ECO:0007669"/>
    <property type="project" value="TreeGrafter"/>
</dbReference>
<comment type="similarity">
    <text evidence="6">Belongs to the RnpA family.</text>
</comment>
<dbReference type="Pfam" id="PF00825">
    <property type="entry name" value="Ribonuclease_P"/>
    <property type="match status" value="1"/>
</dbReference>
<evidence type="ECO:0000313" key="9">
    <source>
        <dbReference type="Proteomes" id="UP000319383"/>
    </source>
</evidence>
<name>A0A517ZIJ9_9PLAN</name>
<keyword evidence="9" id="KW-1185">Reference proteome</keyword>
<dbReference type="InterPro" id="IPR020568">
    <property type="entry name" value="Ribosomal_Su5_D2-typ_SF"/>
</dbReference>
<reference evidence="8 9" key="1">
    <citation type="submission" date="2019-02" db="EMBL/GenBank/DDBJ databases">
        <title>Deep-cultivation of Planctomycetes and their phenomic and genomic characterization uncovers novel biology.</title>
        <authorList>
            <person name="Wiegand S."/>
            <person name="Jogler M."/>
            <person name="Boedeker C."/>
            <person name="Pinto D."/>
            <person name="Vollmers J."/>
            <person name="Rivas-Marin E."/>
            <person name="Kohn T."/>
            <person name="Peeters S.H."/>
            <person name="Heuer A."/>
            <person name="Rast P."/>
            <person name="Oberbeckmann S."/>
            <person name="Bunk B."/>
            <person name="Jeske O."/>
            <person name="Meyerdierks A."/>
            <person name="Storesund J.E."/>
            <person name="Kallscheuer N."/>
            <person name="Luecker S."/>
            <person name="Lage O.M."/>
            <person name="Pohl T."/>
            <person name="Merkel B.J."/>
            <person name="Hornburger P."/>
            <person name="Mueller R.-W."/>
            <person name="Bruemmer F."/>
            <person name="Labrenz M."/>
            <person name="Spormann A.M."/>
            <person name="Op den Camp H."/>
            <person name="Overmann J."/>
            <person name="Amann R."/>
            <person name="Jetten M.S.M."/>
            <person name="Mascher T."/>
            <person name="Medema M.H."/>
            <person name="Devos D.P."/>
            <person name="Kaster A.-K."/>
            <person name="Ovreas L."/>
            <person name="Rohde M."/>
            <person name="Galperin M.Y."/>
            <person name="Jogler C."/>
        </authorList>
    </citation>
    <scope>NUCLEOTIDE SEQUENCE [LARGE SCALE GENOMIC DNA]</scope>
    <source>
        <strain evidence="8 9">Mal52</strain>
    </source>
</reference>
<dbReference type="HAMAP" id="MF_00227">
    <property type="entry name" value="RNase_P"/>
    <property type="match status" value="1"/>
</dbReference>
<comment type="catalytic activity">
    <reaction evidence="6">
        <text>Endonucleolytic cleavage of RNA, removing 5'-extranucleotides from tRNA precursor.</text>
        <dbReference type="EC" id="3.1.26.5"/>
    </reaction>
</comment>
<dbReference type="KEGG" id="sdyn:Mal52_07540"/>
<sequence>MPITRRYTFRKPQHLRSSSDFTRVYDLKQRAGDNHLLIFAAANDVGQTRIGLSVSKKHGNAVRRSRIKRLLREAFRLNQHDLPTGMDLILIPRQGAKSTLADYGGSLRRIAQRLAKRITT</sequence>
<dbReference type="Proteomes" id="UP000319383">
    <property type="component" value="Chromosome"/>
</dbReference>
<dbReference type="AlphaFoldDB" id="A0A517ZIJ9"/>
<dbReference type="InterPro" id="IPR000100">
    <property type="entry name" value="RNase_P"/>
</dbReference>
<comment type="subunit">
    <text evidence="6">Consists of a catalytic RNA component (M1 or rnpB) and a protein subunit.</text>
</comment>
<dbReference type="Gene3D" id="3.30.230.10">
    <property type="match status" value="1"/>
</dbReference>
<keyword evidence="2 6" id="KW-0540">Nuclease</keyword>
<evidence type="ECO:0000256" key="5">
    <source>
        <dbReference type="ARBA" id="ARBA00022884"/>
    </source>
</evidence>
<dbReference type="PANTHER" id="PTHR33992:SF1">
    <property type="entry name" value="RIBONUCLEASE P PROTEIN COMPONENT"/>
    <property type="match status" value="1"/>
</dbReference>
<dbReference type="InterPro" id="IPR014721">
    <property type="entry name" value="Ribsml_uS5_D2-typ_fold_subgr"/>
</dbReference>
<dbReference type="GO" id="GO:0042781">
    <property type="term" value="F:3'-tRNA processing endoribonuclease activity"/>
    <property type="evidence" value="ECO:0007669"/>
    <property type="project" value="TreeGrafter"/>
</dbReference>
<comment type="function">
    <text evidence="6">RNaseP catalyzes the removal of the 5'-leader sequence from pre-tRNA to produce the mature 5'-terminus. It can also cleave other RNA substrates such as 4.5S RNA. The protein component plays an auxiliary but essential role in vivo by binding to the 5'-leader sequence and broadening the substrate specificity of the ribozyme.</text>
</comment>
<keyword evidence="3 6" id="KW-0255">Endonuclease</keyword>
<accession>A0A517ZIJ9</accession>
<dbReference type="EMBL" id="CP036276">
    <property type="protein sequence ID" value="QDU42298.1"/>
    <property type="molecule type" value="Genomic_DNA"/>
</dbReference>
<evidence type="ECO:0000256" key="3">
    <source>
        <dbReference type="ARBA" id="ARBA00022759"/>
    </source>
</evidence>
<organism evidence="8 9">
    <name type="scientific">Symmachiella dynata</name>
    <dbReference type="NCBI Taxonomy" id="2527995"/>
    <lineage>
        <taxon>Bacteria</taxon>
        <taxon>Pseudomonadati</taxon>
        <taxon>Planctomycetota</taxon>
        <taxon>Planctomycetia</taxon>
        <taxon>Planctomycetales</taxon>
        <taxon>Planctomycetaceae</taxon>
        <taxon>Symmachiella</taxon>
    </lineage>
</organism>
<evidence type="ECO:0000256" key="6">
    <source>
        <dbReference type="HAMAP-Rule" id="MF_00227"/>
    </source>
</evidence>
<dbReference type="GO" id="GO:0001682">
    <property type="term" value="P:tRNA 5'-leader removal"/>
    <property type="evidence" value="ECO:0007669"/>
    <property type="project" value="UniProtKB-UniRule"/>
</dbReference>
<dbReference type="GO" id="GO:0004526">
    <property type="term" value="F:ribonuclease P activity"/>
    <property type="evidence" value="ECO:0007669"/>
    <property type="project" value="UniProtKB-UniRule"/>
</dbReference>
<evidence type="ECO:0000256" key="7">
    <source>
        <dbReference type="NCBIfam" id="TIGR00188"/>
    </source>
</evidence>
<dbReference type="RefSeq" id="WP_145374363.1">
    <property type="nucleotide sequence ID" value="NZ_CP036276.1"/>
</dbReference>
<keyword evidence="5 6" id="KW-0694">RNA-binding</keyword>
<dbReference type="NCBIfam" id="TIGR00188">
    <property type="entry name" value="rnpA"/>
    <property type="match status" value="1"/>
</dbReference>
<dbReference type="EC" id="3.1.26.5" evidence="6 7"/>
<protein>
    <recommendedName>
        <fullName evidence="6 7">Ribonuclease P protein component</fullName>
        <shortName evidence="6">RNase P protein</shortName>
        <shortName evidence="6">RNaseP protein</shortName>
        <ecNumber evidence="6 7">3.1.26.5</ecNumber>
    </recommendedName>
    <alternativeName>
        <fullName evidence="6">Protein C5</fullName>
    </alternativeName>
</protein>
<evidence type="ECO:0000313" key="8">
    <source>
        <dbReference type="EMBL" id="QDU42298.1"/>
    </source>
</evidence>
<gene>
    <name evidence="6 8" type="primary">rnpA</name>
    <name evidence="8" type="ORF">Mal52_07540</name>
</gene>
<evidence type="ECO:0000256" key="2">
    <source>
        <dbReference type="ARBA" id="ARBA00022722"/>
    </source>
</evidence>
<dbReference type="PANTHER" id="PTHR33992">
    <property type="entry name" value="RIBONUCLEASE P PROTEIN COMPONENT"/>
    <property type="match status" value="1"/>
</dbReference>
<keyword evidence="1 6" id="KW-0819">tRNA processing</keyword>
<dbReference type="SUPFAM" id="SSF54211">
    <property type="entry name" value="Ribosomal protein S5 domain 2-like"/>
    <property type="match status" value="1"/>
</dbReference>
<dbReference type="GO" id="GO:0000049">
    <property type="term" value="F:tRNA binding"/>
    <property type="evidence" value="ECO:0007669"/>
    <property type="project" value="UniProtKB-UniRule"/>
</dbReference>
<evidence type="ECO:0000256" key="1">
    <source>
        <dbReference type="ARBA" id="ARBA00022694"/>
    </source>
</evidence>